<keyword evidence="6" id="KW-1185">Reference proteome</keyword>
<evidence type="ECO:0000313" key="6">
    <source>
        <dbReference type="Proteomes" id="UP001276150"/>
    </source>
</evidence>
<dbReference type="SUPFAM" id="SSF46785">
    <property type="entry name" value="Winged helix' DNA-binding domain"/>
    <property type="match status" value="1"/>
</dbReference>
<dbReference type="PROSITE" id="PS01117">
    <property type="entry name" value="HTH_MARR_1"/>
    <property type="match status" value="1"/>
</dbReference>
<organism evidence="5 6">
    <name type="scientific">Deinococcus arenicola</name>
    <dbReference type="NCBI Taxonomy" id="2994950"/>
    <lineage>
        <taxon>Bacteria</taxon>
        <taxon>Thermotogati</taxon>
        <taxon>Deinococcota</taxon>
        <taxon>Deinococci</taxon>
        <taxon>Deinococcales</taxon>
        <taxon>Deinococcaceae</taxon>
        <taxon>Deinococcus</taxon>
    </lineage>
</organism>
<dbReference type="Pfam" id="PF12802">
    <property type="entry name" value="MarR_2"/>
    <property type="match status" value="1"/>
</dbReference>
<dbReference type="SMART" id="SM00347">
    <property type="entry name" value="HTH_MARR"/>
    <property type="match status" value="1"/>
</dbReference>
<dbReference type="PROSITE" id="PS50995">
    <property type="entry name" value="HTH_MARR_2"/>
    <property type="match status" value="1"/>
</dbReference>
<gene>
    <name evidence="5" type="ORF">ORD21_00915</name>
</gene>
<dbReference type="PANTHER" id="PTHR33164">
    <property type="entry name" value="TRANSCRIPTIONAL REGULATOR, MARR FAMILY"/>
    <property type="match status" value="1"/>
</dbReference>
<proteinExistence type="predicted"/>
<keyword evidence="2" id="KW-0238">DNA-binding</keyword>
<dbReference type="InterPro" id="IPR019885">
    <property type="entry name" value="Tscrpt_reg_HTH_AsnC-type_CS"/>
</dbReference>
<keyword evidence="3" id="KW-0804">Transcription</keyword>
<dbReference type="PRINTS" id="PR00598">
    <property type="entry name" value="HTHMARR"/>
</dbReference>
<dbReference type="PANTHER" id="PTHR33164:SF104">
    <property type="entry name" value="TRANSCRIPTIONAL REGULATORY PROTEIN"/>
    <property type="match status" value="1"/>
</dbReference>
<dbReference type="InterPro" id="IPR039422">
    <property type="entry name" value="MarR/SlyA-like"/>
</dbReference>
<dbReference type="InterPro" id="IPR023187">
    <property type="entry name" value="Tscrpt_reg_MarR-type_CS"/>
</dbReference>
<feature type="domain" description="HTH marR-type" evidence="4">
    <location>
        <begin position="52"/>
        <end position="187"/>
    </location>
</feature>
<dbReference type="InterPro" id="IPR036388">
    <property type="entry name" value="WH-like_DNA-bd_sf"/>
</dbReference>
<name>A0ABU4DMI3_9DEIO</name>
<reference evidence="5 6" key="1">
    <citation type="submission" date="2022-11" db="EMBL/GenBank/DDBJ databases">
        <title>Deinococcus ZS9-10, Low Temperature and Draught-tolerating, UV-resistant Bacteria from Continental Antarctica.</title>
        <authorList>
            <person name="Cheng L."/>
        </authorList>
    </citation>
    <scope>NUCLEOTIDE SEQUENCE [LARGE SCALE GENOMIC DNA]</scope>
    <source>
        <strain evidence="5 6">ZS9-10</strain>
    </source>
</reference>
<dbReference type="EMBL" id="JAPMIV010000001">
    <property type="protein sequence ID" value="MDV6373162.1"/>
    <property type="molecule type" value="Genomic_DNA"/>
</dbReference>
<dbReference type="PROSITE" id="PS00519">
    <property type="entry name" value="HTH_ASNC_1"/>
    <property type="match status" value="1"/>
</dbReference>
<comment type="caution">
    <text evidence="5">The sequence shown here is derived from an EMBL/GenBank/DDBJ whole genome shotgun (WGS) entry which is preliminary data.</text>
</comment>
<evidence type="ECO:0000256" key="2">
    <source>
        <dbReference type="ARBA" id="ARBA00023125"/>
    </source>
</evidence>
<protein>
    <submittedName>
        <fullName evidence="5">MarR family transcriptional regulator</fullName>
    </submittedName>
</protein>
<dbReference type="InterPro" id="IPR000835">
    <property type="entry name" value="HTH_MarR-typ"/>
</dbReference>
<evidence type="ECO:0000313" key="5">
    <source>
        <dbReference type="EMBL" id="MDV6373162.1"/>
    </source>
</evidence>
<sequence length="202" mass="21864">MSQPVAADRLAVPASPAGETVSGKTTLGQTAALLNRIKQDWQRIRPELDASPMLTGLLLDRLGSAFARHVEQTYSAEGINSSNWDLLLTLLRSAPAQGLTHTELSELTAISGPSMTNRVTRLLNKGLVERMVSATDRRSALVRLTPQGRQLVERLLPHHIAREQGALSVLSPEELSLLTGIALKLVEHLELDAVDEDAENVG</sequence>
<dbReference type="InterPro" id="IPR036390">
    <property type="entry name" value="WH_DNA-bd_sf"/>
</dbReference>
<dbReference type="Proteomes" id="UP001276150">
    <property type="component" value="Unassembled WGS sequence"/>
</dbReference>
<keyword evidence="1" id="KW-0805">Transcription regulation</keyword>
<dbReference type="RefSeq" id="WP_317638454.1">
    <property type="nucleotide sequence ID" value="NZ_JAPMIV010000001.1"/>
</dbReference>
<evidence type="ECO:0000259" key="4">
    <source>
        <dbReference type="PROSITE" id="PS50995"/>
    </source>
</evidence>
<dbReference type="Gene3D" id="1.10.10.10">
    <property type="entry name" value="Winged helix-like DNA-binding domain superfamily/Winged helix DNA-binding domain"/>
    <property type="match status" value="1"/>
</dbReference>
<evidence type="ECO:0000256" key="3">
    <source>
        <dbReference type="ARBA" id="ARBA00023163"/>
    </source>
</evidence>
<accession>A0ABU4DMI3</accession>
<evidence type="ECO:0000256" key="1">
    <source>
        <dbReference type="ARBA" id="ARBA00023015"/>
    </source>
</evidence>